<dbReference type="PANTHER" id="PTHR47967:SF46">
    <property type="entry name" value="ASPARTIC PROTEINASE NEPENTHESIN-1"/>
    <property type="match status" value="1"/>
</dbReference>
<evidence type="ECO:0000313" key="9">
    <source>
        <dbReference type="EMBL" id="KAJ6322101.1"/>
    </source>
</evidence>
<feature type="domain" description="Peptidase A1" evidence="8">
    <location>
        <begin position="111"/>
        <end position="479"/>
    </location>
</feature>
<evidence type="ECO:0000313" key="10">
    <source>
        <dbReference type="Proteomes" id="UP001141253"/>
    </source>
</evidence>
<name>A0ABQ9A2B6_9ROSI</name>
<dbReference type="PROSITE" id="PS00141">
    <property type="entry name" value="ASP_PROTEASE"/>
    <property type="match status" value="1"/>
</dbReference>
<dbReference type="InterPro" id="IPR034161">
    <property type="entry name" value="Pepsin-like_plant"/>
</dbReference>
<evidence type="ECO:0000256" key="6">
    <source>
        <dbReference type="RuleBase" id="RU000454"/>
    </source>
</evidence>
<feature type="region of interest" description="Disordered" evidence="7">
    <location>
        <begin position="84"/>
        <end position="103"/>
    </location>
</feature>
<keyword evidence="3 6" id="KW-0064">Aspartyl protease</keyword>
<sequence length="486" mass="53048">MVRSFKSTQRLCFLLSRDTTPTQSYTSQCCLSTLLFHLLLLAFVDLSTSTTEYLKLPLLHKTPFPTPLQSLSSDLQRLSLLHHRHHRHKNHRRTSSKSPLISGASSGSGQYFVSLRLGSPPQTLLLVADTGSDLTWVRCSPCKANCSIHQPGSTFLARHSTTFSPAHCFSSLCHLVPQPDPNPCNHTRLHSTCRYEYVYSDGSRTSGFFSKETTTLNTSSGREMKLKSMAFGCGFHVSGPSLTGSSFNGASGVMGLGRGPISFSSQLGRRFGRSFSYCLMDYTLSPPPTSYLMIGDVVSPAKDNKSMISYTPLLTNRAAPTFYYITIKGVFVDGVKLPIDPSVWSIDELGNGGTVIDSGTTLTFLTEPAYREILSAFKRRVKLPSPAPGGASSQSGFDLCVNVTGVSKPRLPRMSLELGGEAVYSPPPRNYFIEITEGIKCLAIQPVEAGSGGFSVIGNLMQQGFLFEFDMDKSRLGFSRRDCAVS</sequence>
<evidence type="ECO:0000256" key="3">
    <source>
        <dbReference type="ARBA" id="ARBA00022750"/>
    </source>
</evidence>
<dbReference type="InterPro" id="IPR001969">
    <property type="entry name" value="Aspartic_peptidase_AS"/>
</dbReference>
<evidence type="ECO:0000256" key="2">
    <source>
        <dbReference type="ARBA" id="ARBA00022670"/>
    </source>
</evidence>
<feature type="compositionally biased region" description="Basic residues" evidence="7">
    <location>
        <begin position="84"/>
        <end position="95"/>
    </location>
</feature>
<dbReference type="PRINTS" id="PR00792">
    <property type="entry name" value="PEPSIN"/>
</dbReference>
<dbReference type="InterPro" id="IPR033121">
    <property type="entry name" value="PEPTIDASE_A1"/>
</dbReference>
<comment type="caution">
    <text evidence="9">The sequence shown here is derived from an EMBL/GenBank/DDBJ whole genome shotgun (WGS) entry which is preliminary data.</text>
</comment>
<reference evidence="9" key="2">
    <citation type="journal article" date="2023" name="Int. J. Mol. Sci.">
        <title>De Novo Assembly and Annotation of 11 Diverse Shrub Willow (Salix) Genomes Reveals Novel Gene Organization in Sex-Linked Regions.</title>
        <authorList>
            <person name="Hyden B."/>
            <person name="Feng K."/>
            <person name="Yates T.B."/>
            <person name="Jawdy S."/>
            <person name="Cereghino C."/>
            <person name="Smart L.B."/>
            <person name="Muchero W."/>
        </authorList>
    </citation>
    <scope>NUCLEOTIDE SEQUENCE</scope>
    <source>
        <tissue evidence="9">Shoot tip</tissue>
    </source>
</reference>
<dbReference type="InterPro" id="IPR051708">
    <property type="entry name" value="Plant_Aspart_Prot_A1"/>
</dbReference>
<dbReference type="EMBL" id="JAPFFI010000023">
    <property type="protein sequence ID" value="KAJ6322101.1"/>
    <property type="molecule type" value="Genomic_DNA"/>
</dbReference>
<dbReference type="InterPro" id="IPR021109">
    <property type="entry name" value="Peptidase_aspartic_dom_sf"/>
</dbReference>
<dbReference type="CDD" id="cd05476">
    <property type="entry name" value="pepsin_A_like_plant"/>
    <property type="match status" value="1"/>
</dbReference>
<dbReference type="SUPFAM" id="SSF50630">
    <property type="entry name" value="Acid proteases"/>
    <property type="match status" value="1"/>
</dbReference>
<organism evidence="9 10">
    <name type="scientific">Salix suchowensis</name>
    <dbReference type="NCBI Taxonomy" id="1278906"/>
    <lineage>
        <taxon>Eukaryota</taxon>
        <taxon>Viridiplantae</taxon>
        <taxon>Streptophyta</taxon>
        <taxon>Embryophyta</taxon>
        <taxon>Tracheophyta</taxon>
        <taxon>Spermatophyta</taxon>
        <taxon>Magnoliopsida</taxon>
        <taxon>eudicotyledons</taxon>
        <taxon>Gunneridae</taxon>
        <taxon>Pentapetalae</taxon>
        <taxon>rosids</taxon>
        <taxon>fabids</taxon>
        <taxon>Malpighiales</taxon>
        <taxon>Salicaceae</taxon>
        <taxon>Saliceae</taxon>
        <taxon>Salix</taxon>
    </lineage>
</organism>
<reference evidence="9" key="1">
    <citation type="submission" date="2022-10" db="EMBL/GenBank/DDBJ databases">
        <authorList>
            <person name="Hyden B.L."/>
            <person name="Feng K."/>
            <person name="Yates T."/>
            <person name="Jawdy S."/>
            <person name="Smart L.B."/>
            <person name="Muchero W."/>
        </authorList>
    </citation>
    <scope>NUCLEOTIDE SEQUENCE</scope>
    <source>
        <tissue evidence="9">Shoot tip</tissue>
    </source>
</reference>
<evidence type="ECO:0000256" key="7">
    <source>
        <dbReference type="SAM" id="MobiDB-lite"/>
    </source>
</evidence>
<evidence type="ECO:0000256" key="1">
    <source>
        <dbReference type="ARBA" id="ARBA00007447"/>
    </source>
</evidence>
<comment type="similarity">
    <text evidence="1 6">Belongs to the peptidase A1 family.</text>
</comment>
<keyword evidence="5" id="KW-0325">Glycoprotein</keyword>
<gene>
    <name evidence="9" type="ORF">OIU77_012059</name>
</gene>
<dbReference type="Pfam" id="PF14541">
    <property type="entry name" value="TAXi_C"/>
    <property type="match status" value="1"/>
</dbReference>
<dbReference type="InterPro" id="IPR032799">
    <property type="entry name" value="TAXi_C"/>
</dbReference>
<protein>
    <recommendedName>
        <fullName evidence="8">Peptidase A1 domain-containing protein</fullName>
    </recommendedName>
</protein>
<keyword evidence="10" id="KW-1185">Reference proteome</keyword>
<keyword evidence="2 6" id="KW-0645">Protease</keyword>
<dbReference type="InterPro" id="IPR032861">
    <property type="entry name" value="TAXi_N"/>
</dbReference>
<dbReference type="Pfam" id="PF14543">
    <property type="entry name" value="TAXi_N"/>
    <property type="match status" value="1"/>
</dbReference>
<keyword evidence="4 6" id="KW-0378">Hydrolase</keyword>
<dbReference type="Gene3D" id="2.40.70.10">
    <property type="entry name" value="Acid Proteases"/>
    <property type="match status" value="2"/>
</dbReference>
<proteinExistence type="inferred from homology"/>
<evidence type="ECO:0000259" key="8">
    <source>
        <dbReference type="PROSITE" id="PS51767"/>
    </source>
</evidence>
<dbReference type="PANTHER" id="PTHR47967">
    <property type="entry name" value="OS07G0603500 PROTEIN-RELATED"/>
    <property type="match status" value="1"/>
</dbReference>
<dbReference type="InterPro" id="IPR001461">
    <property type="entry name" value="Aspartic_peptidase_A1"/>
</dbReference>
<accession>A0ABQ9A2B6</accession>
<dbReference type="Proteomes" id="UP001141253">
    <property type="component" value="Chromosome 8"/>
</dbReference>
<dbReference type="PROSITE" id="PS51767">
    <property type="entry name" value="PEPTIDASE_A1"/>
    <property type="match status" value="1"/>
</dbReference>
<evidence type="ECO:0000256" key="4">
    <source>
        <dbReference type="ARBA" id="ARBA00022801"/>
    </source>
</evidence>
<evidence type="ECO:0000256" key="5">
    <source>
        <dbReference type="ARBA" id="ARBA00023180"/>
    </source>
</evidence>